<dbReference type="Pfam" id="PF01794">
    <property type="entry name" value="Ferric_reduct"/>
    <property type="match status" value="1"/>
</dbReference>
<feature type="transmembrane region" description="Helical" evidence="8">
    <location>
        <begin position="316"/>
        <end position="337"/>
    </location>
</feature>
<keyword evidence="4 8" id="KW-1133">Transmembrane helix</keyword>
<dbReference type="GO" id="GO:0015677">
    <property type="term" value="P:copper ion import"/>
    <property type="evidence" value="ECO:0007669"/>
    <property type="project" value="TreeGrafter"/>
</dbReference>
<sequence>MGLFSYLAAAAALTLLPAVNAEPLIGYGTPNYPSKCTYACRFAIPYVLNCPEYKGMNETEIAAQYPTPECFAQDTPYLTSVAWCIHQTCENDTKMSTIDEFWEKDVFYGADEPGIVLKYTYFEAVAQVNQSNPPEPFGPTDVILNRTIEIPPELYITFLNAVRVASAIRKNEAMYSLLVFLGGAVAPVGLSLLRLLPWPAKLRSRFYAYFIDPPVVGKRHNVPVFGLAMVPTRGQTIFILYLLAINTVAAFAGYPLILPNAWYPDHGEELTNGIANRLGMLALANLPLTILYAGRNNMLMWVTNWSHSTFLLVHRWVAFIATMQACLHSAMWLEIVVKGGYYFESASYPYWYWGIIATLSFSLLIPLSMLPIRIRWYEVFLIGHIVLAIIAVVGTWYHIKLLFEGTEGYDIYMFISIAVWGFDRLMRLVRVGKHGIKKAYVTRVDDEYIRVDIPGVNAQGYCYAYFPTLSWRMWENHPFSIVGLNPGHAATVDALTSVSNSHSDSEGSGEIDSGSKKEAGITTKTRTVATRNSNSHGITLFIRPHTGLTKLLAARCGSEKGVPIMIEATYGPEGRTSAQGNDTKFAPTPEYPNVLCIAGGVGVTAVLPALHSSISLYEPIGTTKLYWGIRNRGLVDAIEGMMVGQGDGSKASCWGRIEPHITVGSRLNVRQILEEEIGETGGRGTTVIVCGPLAMCDEVRYTVAALARHGAVVRLMEEALAW</sequence>
<dbReference type="SFLD" id="SFLDS00052">
    <property type="entry name" value="Ferric_Reductase_Domain"/>
    <property type="match status" value="1"/>
</dbReference>
<dbReference type="SUPFAM" id="SSF52343">
    <property type="entry name" value="Ferredoxin reductase-like, C-terminal NADP-linked domain"/>
    <property type="match status" value="1"/>
</dbReference>
<evidence type="ECO:0000256" key="6">
    <source>
        <dbReference type="ARBA" id="ARBA00023136"/>
    </source>
</evidence>
<reference evidence="11 12" key="1">
    <citation type="journal article" date="2021" name="Nat. Commun.">
        <title>Genetic determinants of endophytism in the Arabidopsis root mycobiome.</title>
        <authorList>
            <person name="Mesny F."/>
            <person name="Miyauchi S."/>
            <person name="Thiergart T."/>
            <person name="Pickel B."/>
            <person name="Atanasova L."/>
            <person name="Karlsson M."/>
            <person name="Huettel B."/>
            <person name="Barry K.W."/>
            <person name="Haridas S."/>
            <person name="Chen C."/>
            <person name="Bauer D."/>
            <person name="Andreopoulos W."/>
            <person name="Pangilinan J."/>
            <person name="LaButti K."/>
            <person name="Riley R."/>
            <person name="Lipzen A."/>
            <person name="Clum A."/>
            <person name="Drula E."/>
            <person name="Henrissat B."/>
            <person name="Kohler A."/>
            <person name="Grigoriev I.V."/>
            <person name="Martin F.M."/>
            <person name="Hacquard S."/>
        </authorList>
    </citation>
    <scope>NUCLEOTIDE SEQUENCE [LARGE SCALE GENOMIC DNA]</scope>
    <source>
        <strain evidence="11 12">MPI-CAGE-CH-0241</strain>
    </source>
</reference>
<evidence type="ECO:0000313" key="12">
    <source>
        <dbReference type="Proteomes" id="UP000777438"/>
    </source>
</evidence>
<dbReference type="InterPro" id="IPR051410">
    <property type="entry name" value="Ferric/Cupric_Reductase"/>
</dbReference>
<dbReference type="PANTHER" id="PTHR32361">
    <property type="entry name" value="FERRIC/CUPRIC REDUCTASE TRANSMEMBRANE COMPONENT"/>
    <property type="match status" value="1"/>
</dbReference>
<keyword evidence="3 8" id="KW-0812">Transmembrane</keyword>
<name>A0A9P9ANH1_9HYPO</name>
<gene>
    <name evidence="11" type="ORF">B0T10DRAFT_408269</name>
</gene>
<dbReference type="EMBL" id="JAGPYM010000016">
    <property type="protein sequence ID" value="KAH6886450.1"/>
    <property type="molecule type" value="Genomic_DNA"/>
</dbReference>
<keyword evidence="9" id="KW-0732">Signal</keyword>
<evidence type="ECO:0000256" key="8">
    <source>
        <dbReference type="SAM" id="Phobius"/>
    </source>
</evidence>
<dbReference type="Proteomes" id="UP000777438">
    <property type="component" value="Unassembled WGS sequence"/>
</dbReference>
<dbReference type="Gene3D" id="3.40.50.80">
    <property type="entry name" value="Nucleotide-binding domain of ferredoxin-NADP reductase (FNR) module"/>
    <property type="match status" value="1"/>
</dbReference>
<comment type="subcellular location">
    <subcellularLocation>
        <location evidence="1">Membrane</location>
        <topology evidence="1">Multi-pass membrane protein</topology>
    </subcellularLocation>
</comment>
<feature type="transmembrane region" description="Helical" evidence="8">
    <location>
        <begin position="379"/>
        <end position="399"/>
    </location>
</feature>
<evidence type="ECO:0000256" key="5">
    <source>
        <dbReference type="ARBA" id="ARBA00023065"/>
    </source>
</evidence>
<feature type="region of interest" description="Disordered" evidence="7">
    <location>
        <begin position="497"/>
        <end position="521"/>
    </location>
</feature>
<feature type="signal peptide" evidence="9">
    <location>
        <begin position="1"/>
        <end position="21"/>
    </location>
</feature>
<dbReference type="InterPro" id="IPR039261">
    <property type="entry name" value="FNR_nucleotide-bd"/>
</dbReference>
<organism evidence="11 12">
    <name type="scientific">Thelonectria olida</name>
    <dbReference type="NCBI Taxonomy" id="1576542"/>
    <lineage>
        <taxon>Eukaryota</taxon>
        <taxon>Fungi</taxon>
        <taxon>Dikarya</taxon>
        <taxon>Ascomycota</taxon>
        <taxon>Pezizomycotina</taxon>
        <taxon>Sordariomycetes</taxon>
        <taxon>Hypocreomycetidae</taxon>
        <taxon>Hypocreales</taxon>
        <taxon>Nectriaceae</taxon>
        <taxon>Thelonectria</taxon>
    </lineage>
</organism>
<evidence type="ECO:0000256" key="4">
    <source>
        <dbReference type="ARBA" id="ARBA00022989"/>
    </source>
</evidence>
<evidence type="ECO:0000313" key="11">
    <source>
        <dbReference type="EMBL" id="KAH6886450.1"/>
    </source>
</evidence>
<feature type="transmembrane region" description="Helical" evidence="8">
    <location>
        <begin position="278"/>
        <end position="295"/>
    </location>
</feature>
<dbReference type="GO" id="GO:0005886">
    <property type="term" value="C:plasma membrane"/>
    <property type="evidence" value="ECO:0007669"/>
    <property type="project" value="TreeGrafter"/>
</dbReference>
<evidence type="ECO:0000256" key="2">
    <source>
        <dbReference type="ARBA" id="ARBA00022448"/>
    </source>
</evidence>
<dbReference type="InterPro" id="IPR013130">
    <property type="entry name" value="Fe3_Rdtase_TM_dom"/>
</dbReference>
<evidence type="ECO:0000256" key="7">
    <source>
        <dbReference type="SAM" id="MobiDB-lite"/>
    </source>
</evidence>
<dbReference type="CDD" id="cd06186">
    <property type="entry name" value="NOX_Duox_like_FAD_NADP"/>
    <property type="match status" value="1"/>
</dbReference>
<evidence type="ECO:0000256" key="3">
    <source>
        <dbReference type="ARBA" id="ARBA00022692"/>
    </source>
</evidence>
<dbReference type="AlphaFoldDB" id="A0A9P9ANH1"/>
<keyword evidence="6 8" id="KW-0472">Membrane</keyword>
<dbReference type="SFLD" id="SFLDG01168">
    <property type="entry name" value="Ferric_reductase_subgroup_(FRE"/>
    <property type="match status" value="1"/>
</dbReference>
<evidence type="ECO:0000256" key="9">
    <source>
        <dbReference type="SAM" id="SignalP"/>
    </source>
</evidence>
<feature type="transmembrane region" description="Helical" evidence="8">
    <location>
        <begin position="173"/>
        <end position="196"/>
    </location>
</feature>
<feature type="transmembrane region" description="Helical" evidence="8">
    <location>
        <begin position="238"/>
        <end position="258"/>
    </location>
</feature>
<dbReference type="GO" id="GO:0006826">
    <property type="term" value="P:iron ion transport"/>
    <property type="evidence" value="ECO:0007669"/>
    <property type="project" value="TreeGrafter"/>
</dbReference>
<feature type="chain" id="PRO_5040214919" evidence="9">
    <location>
        <begin position="22"/>
        <end position="722"/>
    </location>
</feature>
<keyword evidence="5" id="KW-0406">Ion transport</keyword>
<accession>A0A9P9ANH1</accession>
<dbReference type="GO" id="GO:0006879">
    <property type="term" value="P:intracellular iron ion homeostasis"/>
    <property type="evidence" value="ECO:0007669"/>
    <property type="project" value="TreeGrafter"/>
</dbReference>
<dbReference type="GO" id="GO:0000293">
    <property type="term" value="F:ferric-chelate reductase activity"/>
    <property type="evidence" value="ECO:0007669"/>
    <property type="project" value="TreeGrafter"/>
</dbReference>
<dbReference type="PANTHER" id="PTHR32361:SF9">
    <property type="entry name" value="FERRIC REDUCTASE TRANSMEMBRANE COMPONENT 3-RELATED"/>
    <property type="match status" value="1"/>
</dbReference>
<dbReference type="OrthoDB" id="167398at2759"/>
<feature type="domain" description="Ferric oxidoreductase" evidence="10">
    <location>
        <begin position="278"/>
        <end position="394"/>
    </location>
</feature>
<comment type="caution">
    <text evidence="11">The sequence shown here is derived from an EMBL/GenBank/DDBJ whole genome shotgun (WGS) entry which is preliminary data.</text>
</comment>
<keyword evidence="2" id="KW-0813">Transport</keyword>
<feature type="transmembrane region" description="Helical" evidence="8">
    <location>
        <begin position="349"/>
        <end position="367"/>
    </location>
</feature>
<evidence type="ECO:0000259" key="10">
    <source>
        <dbReference type="Pfam" id="PF01794"/>
    </source>
</evidence>
<keyword evidence="12" id="KW-1185">Reference proteome</keyword>
<evidence type="ECO:0000256" key="1">
    <source>
        <dbReference type="ARBA" id="ARBA00004141"/>
    </source>
</evidence>
<proteinExistence type="predicted"/>
<protein>
    <submittedName>
        <fullName evidence="11">Ferric reductase like transmembrane component-domain-containing protein</fullName>
    </submittedName>
</protein>